<accession>A0A0J6FJW4</accession>
<evidence type="ECO:0000313" key="2">
    <source>
        <dbReference type="Proteomes" id="UP000054567"/>
    </source>
</evidence>
<reference evidence="1 2" key="1">
    <citation type="submission" date="2007-06" db="EMBL/GenBank/DDBJ databases">
        <title>The Genome Sequence of Coccidioides posadasii RMSCC_3488.</title>
        <authorList>
            <consortium name="Coccidioides Genome Resources Consortium"/>
            <consortium name="The Broad Institute Genome Sequencing Platform"/>
            <person name="Henn M.R."/>
            <person name="Sykes S."/>
            <person name="Young S."/>
            <person name="Jaffe D."/>
            <person name="Berlin A."/>
            <person name="Alvarez P."/>
            <person name="Butler J."/>
            <person name="Gnerre S."/>
            <person name="Grabherr M."/>
            <person name="Mauceli E."/>
            <person name="Brockman W."/>
            <person name="Kodira C."/>
            <person name="Alvarado L."/>
            <person name="Zeng Q."/>
            <person name="Crawford M."/>
            <person name="Antoine C."/>
            <person name="Devon K."/>
            <person name="Galgiani J."/>
            <person name="Orsborn K."/>
            <person name="Lewis M.L."/>
            <person name="Nusbaum C."/>
            <person name="Galagan J."/>
            <person name="Birren B."/>
        </authorList>
    </citation>
    <scope>NUCLEOTIDE SEQUENCE [LARGE SCALE GENOMIC DNA]</scope>
    <source>
        <strain evidence="1 2">RMSCC 3488</strain>
    </source>
</reference>
<name>A0A0J6FJW4_COCPO</name>
<organism evidence="1 2">
    <name type="scientific">Coccidioides posadasii RMSCC 3488</name>
    <dbReference type="NCBI Taxonomy" id="454284"/>
    <lineage>
        <taxon>Eukaryota</taxon>
        <taxon>Fungi</taxon>
        <taxon>Dikarya</taxon>
        <taxon>Ascomycota</taxon>
        <taxon>Pezizomycotina</taxon>
        <taxon>Eurotiomycetes</taxon>
        <taxon>Eurotiomycetidae</taxon>
        <taxon>Onygenales</taxon>
        <taxon>Onygenaceae</taxon>
        <taxon>Coccidioides</taxon>
    </lineage>
</organism>
<protein>
    <submittedName>
        <fullName evidence="1">Uncharacterized protein</fullName>
    </submittedName>
</protein>
<evidence type="ECO:0000313" key="1">
    <source>
        <dbReference type="EMBL" id="KMM69129.1"/>
    </source>
</evidence>
<dbReference type="VEuPathDB" id="FungiDB:CPAG_05451"/>
<reference evidence="2" key="3">
    <citation type="journal article" date="2010" name="Genome Res.">
        <title>Population genomic sequencing of Coccidioides fungi reveals recent hybridization and transposon control.</title>
        <authorList>
            <person name="Neafsey D.E."/>
            <person name="Barker B.M."/>
            <person name="Sharpton T.J."/>
            <person name="Stajich J.E."/>
            <person name="Park D.J."/>
            <person name="Whiston E."/>
            <person name="Hung C.-Y."/>
            <person name="McMahan C."/>
            <person name="White J."/>
            <person name="Sykes S."/>
            <person name="Heiman D."/>
            <person name="Young S."/>
            <person name="Zeng Q."/>
            <person name="Abouelleil A."/>
            <person name="Aftuck L."/>
            <person name="Bessette D."/>
            <person name="Brown A."/>
            <person name="FitzGerald M."/>
            <person name="Lui A."/>
            <person name="Macdonald J.P."/>
            <person name="Priest M."/>
            <person name="Orbach M.J."/>
            <person name="Galgiani J.N."/>
            <person name="Kirkland T.N."/>
            <person name="Cole G.T."/>
            <person name="Birren B.W."/>
            <person name="Henn M.R."/>
            <person name="Taylor J.W."/>
            <person name="Rounsley S.D."/>
        </authorList>
    </citation>
    <scope>NUCLEOTIDE SEQUENCE [LARGE SCALE GENOMIC DNA]</scope>
    <source>
        <strain evidence="2">RMSCC 3488</strain>
    </source>
</reference>
<reference evidence="2" key="2">
    <citation type="journal article" date="2009" name="Genome Res.">
        <title>Comparative genomic analyses of the human fungal pathogens Coccidioides and their relatives.</title>
        <authorList>
            <person name="Sharpton T.J."/>
            <person name="Stajich J.E."/>
            <person name="Rounsley S.D."/>
            <person name="Gardner M.J."/>
            <person name="Wortman J.R."/>
            <person name="Jordar V.S."/>
            <person name="Maiti R."/>
            <person name="Kodira C.D."/>
            <person name="Neafsey D.E."/>
            <person name="Zeng Q."/>
            <person name="Hung C.-Y."/>
            <person name="McMahan C."/>
            <person name="Muszewska A."/>
            <person name="Grynberg M."/>
            <person name="Mandel M.A."/>
            <person name="Kellner E.M."/>
            <person name="Barker B.M."/>
            <person name="Galgiani J.N."/>
            <person name="Orbach M.J."/>
            <person name="Kirkland T.N."/>
            <person name="Cole G.T."/>
            <person name="Henn M.R."/>
            <person name="Birren B.W."/>
            <person name="Taylor J.W."/>
        </authorList>
    </citation>
    <scope>NUCLEOTIDE SEQUENCE [LARGE SCALE GENOMIC DNA]</scope>
    <source>
        <strain evidence="2">RMSCC 3488</strain>
    </source>
</reference>
<proteinExistence type="predicted"/>
<dbReference type="AlphaFoldDB" id="A0A0J6FJW4"/>
<gene>
    <name evidence="1" type="ORF">CPAG_05451</name>
</gene>
<sequence length="116" mass="12619">MRLTTTKTPAGGSYLQVRLTPLAAELASPFGLHVRYALKKKSGPLANGAELPKLAPVSSSVVMTCKPYHNQVYSTLLVIRCAARKGAGFCNVAPFRWWNGGEKRRGFSRTAVPRSE</sequence>
<dbReference type="Proteomes" id="UP000054567">
    <property type="component" value="Unassembled WGS sequence"/>
</dbReference>
<dbReference type="EMBL" id="DS268111">
    <property type="protein sequence ID" value="KMM69129.1"/>
    <property type="molecule type" value="Genomic_DNA"/>
</dbReference>